<keyword evidence="3" id="KW-1185">Reference proteome</keyword>
<name>A0A2G5T1H9_9PELO</name>
<evidence type="ECO:0000313" key="3">
    <source>
        <dbReference type="Proteomes" id="UP000230233"/>
    </source>
</evidence>
<accession>A0A2G5T1H9</accession>
<organism evidence="2 3">
    <name type="scientific">Caenorhabditis nigoni</name>
    <dbReference type="NCBI Taxonomy" id="1611254"/>
    <lineage>
        <taxon>Eukaryota</taxon>
        <taxon>Metazoa</taxon>
        <taxon>Ecdysozoa</taxon>
        <taxon>Nematoda</taxon>
        <taxon>Chromadorea</taxon>
        <taxon>Rhabditida</taxon>
        <taxon>Rhabditina</taxon>
        <taxon>Rhabditomorpha</taxon>
        <taxon>Rhabditoidea</taxon>
        <taxon>Rhabditidae</taxon>
        <taxon>Peloderinae</taxon>
        <taxon>Caenorhabditis</taxon>
    </lineage>
</organism>
<comment type="caution">
    <text evidence="2">The sequence shown here is derived from an EMBL/GenBank/DDBJ whole genome shotgun (WGS) entry which is preliminary data.</text>
</comment>
<evidence type="ECO:0000313" key="2">
    <source>
        <dbReference type="EMBL" id="PIC20999.1"/>
    </source>
</evidence>
<dbReference type="EMBL" id="PDUG01000006">
    <property type="protein sequence ID" value="PIC20999.1"/>
    <property type="molecule type" value="Genomic_DNA"/>
</dbReference>
<proteinExistence type="predicted"/>
<dbReference type="Proteomes" id="UP000230233">
    <property type="component" value="Chromosome X"/>
</dbReference>
<protein>
    <submittedName>
        <fullName evidence="2">Uncharacterized protein</fullName>
    </submittedName>
</protein>
<gene>
    <name evidence="2" type="primary">Cnig_chr_X.g25993</name>
    <name evidence="2" type="ORF">B9Z55_025993</name>
</gene>
<dbReference type="AlphaFoldDB" id="A0A2G5T1H9"/>
<reference evidence="3" key="1">
    <citation type="submission" date="2017-10" db="EMBL/GenBank/DDBJ databases">
        <title>Rapid genome shrinkage in a self-fertile nematode reveals novel sperm competition proteins.</title>
        <authorList>
            <person name="Yin D."/>
            <person name="Schwarz E.M."/>
            <person name="Thomas C.G."/>
            <person name="Felde R.L."/>
            <person name="Korf I.F."/>
            <person name="Cutter A.D."/>
            <person name="Schartner C.M."/>
            <person name="Ralston E.J."/>
            <person name="Meyer B.J."/>
            <person name="Haag E.S."/>
        </authorList>
    </citation>
    <scope>NUCLEOTIDE SEQUENCE [LARGE SCALE GENOMIC DNA]</scope>
    <source>
        <strain evidence="3">JU1422</strain>
    </source>
</reference>
<sequence>MMISSSFLTKRSGNLKDQTATDNTGQTSTRIHYSDREDTWWRITGGLGKVLQWGTMKLQFIMTRQTSTPFESALEKAIVPFFRNKSRIHTFQQDDVLLECYFI</sequence>
<feature type="region of interest" description="Disordered" evidence="1">
    <location>
        <begin position="1"/>
        <end position="28"/>
    </location>
</feature>
<evidence type="ECO:0000256" key="1">
    <source>
        <dbReference type="SAM" id="MobiDB-lite"/>
    </source>
</evidence>